<evidence type="ECO:0000313" key="2">
    <source>
        <dbReference type="EMBL" id="OIW35331.1"/>
    </source>
</evidence>
<name>A0A1J7J7J7_9PEZI</name>
<evidence type="ECO:0000256" key="1">
    <source>
        <dbReference type="SAM" id="SignalP"/>
    </source>
</evidence>
<proteinExistence type="predicted"/>
<feature type="chain" id="PRO_5013357904" evidence="1">
    <location>
        <begin position="21"/>
        <end position="192"/>
    </location>
</feature>
<feature type="signal peptide" evidence="1">
    <location>
        <begin position="1"/>
        <end position="20"/>
    </location>
</feature>
<organism evidence="2 3">
    <name type="scientific">Coniochaeta ligniaria NRRL 30616</name>
    <dbReference type="NCBI Taxonomy" id="1408157"/>
    <lineage>
        <taxon>Eukaryota</taxon>
        <taxon>Fungi</taxon>
        <taxon>Dikarya</taxon>
        <taxon>Ascomycota</taxon>
        <taxon>Pezizomycotina</taxon>
        <taxon>Sordariomycetes</taxon>
        <taxon>Sordariomycetidae</taxon>
        <taxon>Coniochaetales</taxon>
        <taxon>Coniochaetaceae</taxon>
        <taxon>Coniochaeta</taxon>
    </lineage>
</organism>
<gene>
    <name evidence="2" type="ORF">CONLIGDRAFT_53821</name>
</gene>
<dbReference type="EMBL" id="KV875093">
    <property type="protein sequence ID" value="OIW35331.1"/>
    <property type="molecule type" value="Genomic_DNA"/>
</dbReference>
<accession>A0A1J7J7J7</accession>
<keyword evidence="3" id="KW-1185">Reference proteome</keyword>
<sequence length="192" mass="19277">MKASLITLLPLACFMQSALAAPALAGNNRRSIVGSPTRSTEVAKRGLLDGLLGSSGSSSTNDITDIPQLGQLSVLVTNVVNLVEAIDATITGAGTGNVTSIIPQLTSQLGALQTALAPLSGILSGLTGGDLTQGAGVATLLARLYNALATLVAQLSTATSQDLPALTPITRLVSQILTSVGPVLNLGLLNIL</sequence>
<dbReference type="InParanoid" id="A0A1J7J7J7"/>
<dbReference type="Proteomes" id="UP000182658">
    <property type="component" value="Unassembled WGS sequence"/>
</dbReference>
<reference evidence="2 3" key="1">
    <citation type="submission" date="2016-10" db="EMBL/GenBank/DDBJ databases">
        <title>Draft genome sequence of Coniochaeta ligniaria NRRL30616, a lignocellulolytic fungus for bioabatement of inhibitors in plant biomass hydrolysates.</title>
        <authorList>
            <consortium name="DOE Joint Genome Institute"/>
            <person name="Jimenez D.J."/>
            <person name="Hector R.E."/>
            <person name="Riley R."/>
            <person name="Sun H."/>
            <person name="Grigoriev I.V."/>
            <person name="Van Elsas J.D."/>
            <person name="Nichols N.N."/>
        </authorList>
    </citation>
    <scope>NUCLEOTIDE SEQUENCE [LARGE SCALE GENOMIC DNA]</scope>
    <source>
        <strain evidence="2 3">NRRL 30616</strain>
    </source>
</reference>
<keyword evidence="1" id="KW-0732">Signal</keyword>
<protein>
    <submittedName>
        <fullName evidence="2">Uncharacterized protein</fullName>
    </submittedName>
</protein>
<dbReference type="OrthoDB" id="5242448at2759"/>
<evidence type="ECO:0000313" key="3">
    <source>
        <dbReference type="Proteomes" id="UP000182658"/>
    </source>
</evidence>
<dbReference type="AlphaFoldDB" id="A0A1J7J7J7"/>